<evidence type="ECO:0000256" key="8">
    <source>
        <dbReference type="ARBA" id="ARBA00048490"/>
    </source>
</evidence>
<comment type="catalytic activity">
    <reaction evidence="13">
        <text>N-terminal L-methionyl-L-threonyl-[protein] + acetyl-CoA = N-terminal N(alpha)-acetyl-L-methionyl-L-threonyl-[protein] + CoA + H(+)</text>
        <dbReference type="Rhea" id="RHEA:50576"/>
        <dbReference type="Rhea" id="RHEA-COMP:12732"/>
        <dbReference type="Rhea" id="RHEA-COMP:12733"/>
        <dbReference type="ChEBI" id="CHEBI:15378"/>
        <dbReference type="ChEBI" id="CHEBI:57287"/>
        <dbReference type="ChEBI" id="CHEBI:57288"/>
        <dbReference type="ChEBI" id="CHEBI:133404"/>
        <dbReference type="ChEBI" id="CHEBI:133405"/>
        <dbReference type="EC" id="2.3.1.258"/>
    </reaction>
</comment>
<evidence type="ECO:0000256" key="7">
    <source>
        <dbReference type="ARBA" id="ARBA00048335"/>
    </source>
</evidence>
<dbReference type="FunFam" id="3.40.630.30:FF:000078">
    <property type="entry name" value="N-alpha-acetyltransferase 50"/>
    <property type="match status" value="1"/>
</dbReference>
<dbReference type="PROSITE" id="PS51186">
    <property type="entry name" value="GNAT"/>
    <property type="match status" value="1"/>
</dbReference>
<dbReference type="EMBL" id="CAJFCJ010000030">
    <property type="protein sequence ID" value="CAD5125917.1"/>
    <property type="molecule type" value="Genomic_DNA"/>
</dbReference>
<comment type="catalytic activity">
    <reaction evidence="7">
        <text>N-terminal L-methionyl-L-tyrosyl-[protein] + acetyl-CoA = N-terminal N(alpha)-acetyl-L-methionyl-L-tyrosyl-[protein] + CoA + H(+)</text>
        <dbReference type="Rhea" id="RHEA:50532"/>
        <dbReference type="Rhea" id="RHEA-COMP:12717"/>
        <dbReference type="Rhea" id="RHEA-COMP:12718"/>
        <dbReference type="ChEBI" id="CHEBI:15378"/>
        <dbReference type="ChEBI" id="CHEBI:57287"/>
        <dbReference type="ChEBI" id="CHEBI:57288"/>
        <dbReference type="ChEBI" id="CHEBI:133384"/>
        <dbReference type="ChEBI" id="CHEBI:133385"/>
        <dbReference type="EC" id="2.3.1.258"/>
    </reaction>
</comment>
<comment type="catalytic activity">
    <reaction evidence="6">
        <text>N-terminal L-methionyl-L-seryl-[protein] + acetyl-CoA = N-terminal N(alpha)-acetyl-L-methionyl-L-seryl-[protein] + CoA + H(+)</text>
        <dbReference type="Rhea" id="RHEA:50568"/>
        <dbReference type="Rhea" id="RHEA-COMP:12728"/>
        <dbReference type="Rhea" id="RHEA-COMP:12729"/>
        <dbReference type="ChEBI" id="CHEBI:15378"/>
        <dbReference type="ChEBI" id="CHEBI:57287"/>
        <dbReference type="ChEBI" id="CHEBI:57288"/>
        <dbReference type="ChEBI" id="CHEBI:133400"/>
        <dbReference type="ChEBI" id="CHEBI:133401"/>
        <dbReference type="EC" id="2.3.1.258"/>
    </reaction>
</comment>
<accession>A0A7I8WCP4</accession>
<sequence>MADLEMTKGRKGHIELGDITQHNVNQLKRLNQVIFPVTYNNNFYKDVLEVGSLAQLAYYNDIVVGGVCCRVDKSQDGQKKLYIMTLGCLAPYRRLGIGTVMVEHVLGICEKDGTYNSVYLHVQVNNDDAIEFYKKFDFEVTEKRENYYKRIEPPDAYVLEKKFRTN</sequence>
<evidence type="ECO:0000256" key="5">
    <source>
        <dbReference type="ARBA" id="ARBA00039121"/>
    </source>
</evidence>
<dbReference type="GO" id="GO:0007064">
    <property type="term" value="P:mitotic sister chromatid cohesion"/>
    <property type="evidence" value="ECO:0007669"/>
    <property type="project" value="TreeGrafter"/>
</dbReference>
<gene>
    <name evidence="15" type="ORF">DGYR_LOCUS13213</name>
</gene>
<dbReference type="Pfam" id="PF00583">
    <property type="entry name" value="Acetyltransf_1"/>
    <property type="match status" value="1"/>
</dbReference>
<protein>
    <recommendedName>
        <fullName evidence="5">N-terminal methionine N(alpha)-acetyltransferase NatE</fullName>
        <ecNumber evidence="5">2.3.1.258</ecNumber>
    </recommendedName>
</protein>
<dbReference type="Proteomes" id="UP000549394">
    <property type="component" value="Unassembled WGS sequence"/>
</dbReference>
<evidence type="ECO:0000256" key="12">
    <source>
        <dbReference type="ARBA" id="ARBA00049103"/>
    </source>
</evidence>
<organism evidence="15 16">
    <name type="scientific">Dimorphilus gyrociliatus</name>
    <dbReference type="NCBI Taxonomy" id="2664684"/>
    <lineage>
        <taxon>Eukaryota</taxon>
        <taxon>Metazoa</taxon>
        <taxon>Spiralia</taxon>
        <taxon>Lophotrochozoa</taxon>
        <taxon>Annelida</taxon>
        <taxon>Polychaeta</taxon>
        <taxon>Polychaeta incertae sedis</taxon>
        <taxon>Dinophilidae</taxon>
        <taxon>Dimorphilus</taxon>
    </lineage>
</organism>
<comment type="catalytic activity">
    <reaction evidence="8">
        <text>N-terminal L-methionyl-L-phenylalanyl-[protein] + acetyl-CoA = N-terminal N(alpha)-acetyl-L-methionyl-L-phenylalanyl-[protein] + CoA + H(+)</text>
        <dbReference type="Rhea" id="RHEA:50528"/>
        <dbReference type="Rhea" id="RHEA-COMP:12715"/>
        <dbReference type="Rhea" id="RHEA-COMP:12716"/>
        <dbReference type="ChEBI" id="CHEBI:15378"/>
        <dbReference type="ChEBI" id="CHEBI:57287"/>
        <dbReference type="ChEBI" id="CHEBI:57288"/>
        <dbReference type="ChEBI" id="CHEBI:133382"/>
        <dbReference type="ChEBI" id="CHEBI:133383"/>
        <dbReference type="EC" id="2.3.1.258"/>
    </reaction>
</comment>
<evidence type="ECO:0000256" key="13">
    <source>
        <dbReference type="ARBA" id="ARBA00049454"/>
    </source>
</evidence>
<evidence type="ECO:0000256" key="4">
    <source>
        <dbReference type="ARBA" id="ARBA00023315"/>
    </source>
</evidence>
<comment type="catalytic activity">
    <reaction evidence="12">
        <text>N-terminal L-methionyl-L-leucyl-[protein] + acetyl-CoA = N-terminal N(alpha)-acetyl-L-methionyl-L-leucyl-[protein] + CoA + H(+)</text>
        <dbReference type="Rhea" id="RHEA:50520"/>
        <dbReference type="Rhea" id="RHEA-COMP:12711"/>
        <dbReference type="Rhea" id="RHEA-COMP:12712"/>
        <dbReference type="ChEBI" id="CHEBI:15378"/>
        <dbReference type="ChEBI" id="CHEBI:57287"/>
        <dbReference type="ChEBI" id="CHEBI:57288"/>
        <dbReference type="ChEBI" id="CHEBI:133377"/>
        <dbReference type="ChEBI" id="CHEBI:133378"/>
        <dbReference type="EC" id="2.3.1.258"/>
    </reaction>
</comment>
<dbReference type="EC" id="2.3.1.258" evidence="5"/>
<dbReference type="InterPro" id="IPR016181">
    <property type="entry name" value="Acyl_CoA_acyltransferase"/>
</dbReference>
<evidence type="ECO:0000313" key="15">
    <source>
        <dbReference type="EMBL" id="CAD5125917.1"/>
    </source>
</evidence>
<evidence type="ECO:0000256" key="1">
    <source>
        <dbReference type="ARBA" id="ARBA00004496"/>
    </source>
</evidence>
<dbReference type="PANTHER" id="PTHR42919">
    <property type="entry name" value="N-ALPHA-ACETYLTRANSFERASE"/>
    <property type="match status" value="1"/>
</dbReference>
<evidence type="ECO:0000256" key="9">
    <source>
        <dbReference type="ARBA" id="ARBA00048618"/>
    </source>
</evidence>
<dbReference type="AlphaFoldDB" id="A0A7I8WCP4"/>
<dbReference type="CDD" id="cd04301">
    <property type="entry name" value="NAT_SF"/>
    <property type="match status" value="1"/>
</dbReference>
<dbReference type="OrthoDB" id="47374at2759"/>
<evidence type="ECO:0000256" key="2">
    <source>
        <dbReference type="ARBA" id="ARBA00022490"/>
    </source>
</evidence>
<name>A0A7I8WCP4_9ANNE</name>
<feature type="domain" description="N-acetyltransferase" evidence="14">
    <location>
        <begin position="14"/>
        <end position="164"/>
    </location>
</feature>
<comment type="catalytic activity">
    <reaction evidence="9">
        <text>N-terminal L-methionyl-L-lysyl-[protein] + acetyl-CoA = N-terminal N(alpha)-acetyl-L-methionyl-L-lysyl-[protein] + CoA + H(+)</text>
        <dbReference type="Rhea" id="RHEA:50580"/>
        <dbReference type="Rhea" id="RHEA-COMP:12734"/>
        <dbReference type="Rhea" id="RHEA-COMP:12735"/>
        <dbReference type="ChEBI" id="CHEBI:15378"/>
        <dbReference type="ChEBI" id="CHEBI:57287"/>
        <dbReference type="ChEBI" id="CHEBI:57288"/>
        <dbReference type="ChEBI" id="CHEBI:133406"/>
        <dbReference type="ChEBI" id="CHEBI:133407"/>
        <dbReference type="EC" id="2.3.1.258"/>
    </reaction>
</comment>
<evidence type="ECO:0000256" key="10">
    <source>
        <dbReference type="ARBA" id="ARBA00048799"/>
    </source>
</evidence>
<evidence type="ECO:0000256" key="6">
    <source>
        <dbReference type="ARBA" id="ARBA00048251"/>
    </source>
</evidence>
<keyword evidence="4" id="KW-0012">Acyltransferase</keyword>
<dbReference type="InterPro" id="IPR051556">
    <property type="entry name" value="N-term/lysine_N-AcTrnsfr"/>
</dbReference>
<keyword evidence="2" id="KW-0963">Cytoplasm</keyword>
<evidence type="ECO:0000256" key="11">
    <source>
        <dbReference type="ARBA" id="ARBA00049002"/>
    </source>
</evidence>
<dbReference type="PANTHER" id="PTHR42919:SF8">
    <property type="entry name" value="N-ALPHA-ACETYLTRANSFERASE 50"/>
    <property type="match status" value="1"/>
</dbReference>
<evidence type="ECO:0000313" key="16">
    <source>
        <dbReference type="Proteomes" id="UP000549394"/>
    </source>
</evidence>
<comment type="caution">
    <text evidence="15">The sequence shown here is derived from an EMBL/GenBank/DDBJ whole genome shotgun (WGS) entry which is preliminary data.</text>
</comment>
<dbReference type="InterPro" id="IPR000182">
    <property type="entry name" value="GNAT_dom"/>
</dbReference>
<evidence type="ECO:0000256" key="3">
    <source>
        <dbReference type="ARBA" id="ARBA00022679"/>
    </source>
</evidence>
<dbReference type="GO" id="GO:0031415">
    <property type="term" value="C:NatA complex"/>
    <property type="evidence" value="ECO:0007669"/>
    <property type="project" value="TreeGrafter"/>
</dbReference>
<dbReference type="Gene3D" id="3.40.630.30">
    <property type="match status" value="1"/>
</dbReference>
<dbReference type="GO" id="GO:0120518">
    <property type="term" value="F:protein N-terminal-methionine acetyltransferase activity"/>
    <property type="evidence" value="ECO:0007669"/>
    <property type="project" value="UniProtKB-EC"/>
</dbReference>
<keyword evidence="16" id="KW-1185">Reference proteome</keyword>
<comment type="catalytic activity">
    <reaction evidence="11">
        <text>N-terminal L-methionyl-L-alanyl-[protein] + acetyl-CoA = N-terminal N(alpha)-acetyl-L-methionyl-L-alanyl-[protein] + CoA + H(+)</text>
        <dbReference type="Rhea" id="RHEA:50564"/>
        <dbReference type="Rhea" id="RHEA-COMP:12726"/>
        <dbReference type="Rhea" id="RHEA-COMP:12727"/>
        <dbReference type="ChEBI" id="CHEBI:15378"/>
        <dbReference type="ChEBI" id="CHEBI:57287"/>
        <dbReference type="ChEBI" id="CHEBI:57288"/>
        <dbReference type="ChEBI" id="CHEBI:133398"/>
        <dbReference type="ChEBI" id="CHEBI:133399"/>
        <dbReference type="EC" id="2.3.1.258"/>
    </reaction>
</comment>
<dbReference type="SUPFAM" id="SSF55729">
    <property type="entry name" value="Acyl-CoA N-acyltransferases (Nat)"/>
    <property type="match status" value="1"/>
</dbReference>
<comment type="subcellular location">
    <subcellularLocation>
        <location evidence="1">Cytoplasm</location>
    </subcellularLocation>
</comment>
<proteinExistence type="predicted"/>
<keyword evidence="3" id="KW-0808">Transferase</keyword>
<reference evidence="15 16" key="1">
    <citation type="submission" date="2020-08" db="EMBL/GenBank/DDBJ databases">
        <authorList>
            <person name="Hejnol A."/>
        </authorList>
    </citation>
    <scope>NUCLEOTIDE SEQUENCE [LARGE SCALE GENOMIC DNA]</scope>
</reference>
<evidence type="ECO:0000259" key="14">
    <source>
        <dbReference type="PROSITE" id="PS51186"/>
    </source>
</evidence>
<comment type="catalytic activity">
    <reaction evidence="10">
        <text>N-terminal L-methionyl-L-valyl-[protein] + acetyl-CoA = N-terminal N(alpha)-acetyl-L-methionyl-L-valyl-[protein] + CoA + H(+)</text>
        <dbReference type="Rhea" id="RHEA:50572"/>
        <dbReference type="Rhea" id="RHEA-COMP:12730"/>
        <dbReference type="Rhea" id="RHEA-COMP:12731"/>
        <dbReference type="ChEBI" id="CHEBI:15378"/>
        <dbReference type="ChEBI" id="CHEBI:57287"/>
        <dbReference type="ChEBI" id="CHEBI:57288"/>
        <dbReference type="ChEBI" id="CHEBI:133402"/>
        <dbReference type="ChEBI" id="CHEBI:133403"/>
        <dbReference type="EC" id="2.3.1.258"/>
    </reaction>
</comment>